<keyword evidence="2" id="KW-1185">Reference proteome</keyword>
<name>A0ACC2RJ44_9FUNG</name>
<evidence type="ECO:0000313" key="2">
    <source>
        <dbReference type="Proteomes" id="UP001165960"/>
    </source>
</evidence>
<dbReference type="Proteomes" id="UP001165960">
    <property type="component" value="Unassembled WGS sequence"/>
</dbReference>
<dbReference type="EMBL" id="QTSX02007176">
    <property type="protein sequence ID" value="KAJ9050074.1"/>
    <property type="molecule type" value="Genomic_DNA"/>
</dbReference>
<reference evidence="1" key="1">
    <citation type="submission" date="2022-04" db="EMBL/GenBank/DDBJ databases">
        <title>Genome of the entomopathogenic fungus Entomophthora muscae.</title>
        <authorList>
            <person name="Elya C."/>
            <person name="Lovett B.R."/>
            <person name="Lee E."/>
            <person name="Macias A.M."/>
            <person name="Hajek A.E."/>
            <person name="De Bivort B.L."/>
            <person name="Kasson M.T."/>
            <person name="De Fine Licht H.H."/>
            <person name="Stajich J.E."/>
        </authorList>
    </citation>
    <scope>NUCLEOTIDE SEQUENCE</scope>
    <source>
        <strain evidence="1">Berkeley</strain>
    </source>
</reference>
<comment type="caution">
    <text evidence="1">The sequence shown here is derived from an EMBL/GenBank/DDBJ whole genome shotgun (WGS) entry which is preliminary data.</text>
</comment>
<gene>
    <name evidence="1" type="ORF">DSO57_1017910</name>
</gene>
<organism evidence="1 2">
    <name type="scientific">Entomophthora muscae</name>
    <dbReference type="NCBI Taxonomy" id="34485"/>
    <lineage>
        <taxon>Eukaryota</taxon>
        <taxon>Fungi</taxon>
        <taxon>Fungi incertae sedis</taxon>
        <taxon>Zoopagomycota</taxon>
        <taxon>Entomophthoromycotina</taxon>
        <taxon>Entomophthoromycetes</taxon>
        <taxon>Entomophthorales</taxon>
        <taxon>Entomophthoraceae</taxon>
        <taxon>Entomophthora</taxon>
    </lineage>
</organism>
<proteinExistence type="predicted"/>
<accession>A0ACC2RJ44</accession>
<sequence length="84" mass="9712">MTQAPPTHLPTTVHAEGEVSYRRKVLDFDLNEILEKINHISPPLALRESIQKAVLSVEQKMMDKDAYIDKLHQKINDLESQRTF</sequence>
<evidence type="ECO:0000313" key="1">
    <source>
        <dbReference type="EMBL" id="KAJ9050074.1"/>
    </source>
</evidence>
<protein>
    <submittedName>
        <fullName evidence="1">Uncharacterized protein</fullName>
    </submittedName>
</protein>